<proteinExistence type="predicted"/>
<name>A0A397TXR0_9GLOM</name>
<accession>A0A397TXR0</accession>
<reference evidence="2 3" key="1">
    <citation type="submission" date="2018-06" db="EMBL/GenBank/DDBJ databases">
        <title>Comparative genomics reveals the genomic features of Rhizophagus irregularis, R. cerebriforme, R. diaphanum and Gigaspora rosea, and their symbiotic lifestyle signature.</title>
        <authorList>
            <person name="Morin E."/>
            <person name="San Clemente H."/>
            <person name="Chen E.C.H."/>
            <person name="De La Providencia I."/>
            <person name="Hainaut M."/>
            <person name="Kuo A."/>
            <person name="Kohler A."/>
            <person name="Murat C."/>
            <person name="Tang N."/>
            <person name="Roy S."/>
            <person name="Loubradou J."/>
            <person name="Henrissat B."/>
            <person name="Grigoriev I.V."/>
            <person name="Corradi N."/>
            <person name="Roux C."/>
            <person name="Martin F.M."/>
        </authorList>
    </citation>
    <scope>NUCLEOTIDE SEQUENCE [LARGE SCALE GENOMIC DNA]</scope>
    <source>
        <strain evidence="2 3">DAOM 194757</strain>
    </source>
</reference>
<gene>
    <name evidence="2" type="ORF">C2G38_2125726</name>
</gene>
<sequence length="94" mass="11300">MRDLTDLLLYSKLYLSLYIIAIYKLLYILLIKKKNLSIFVFNDNCPGLRVGVTWQFFYYLLYHKVNLLPLKLSTLHNYIISGVYTSYIFEKRTF</sequence>
<dbReference type="AlphaFoldDB" id="A0A397TXR0"/>
<keyword evidence="1" id="KW-0472">Membrane</keyword>
<evidence type="ECO:0000313" key="2">
    <source>
        <dbReference type="EMBL" id="RIB02211.1"/>
    </source>
</evidence>
<evidence type="ECO:0000256" key="1">
    <source>
        <dbReference type="SAM" id="Phobius"/>
    </source>
</evidence>
<keyword evidence="3" id="KW-1185">Reference proteome</keyword>
<evidence type="ECO:0000313" key="3">
    <source>
        <dbReference type="Proteomes" id="UP000266673"/>
    </source>
</evidence>
<comment type="caution">
    <text evidence="2">The sequence shown here is derived from an EMBL/GenBank/DDBJ whole genome shotgun (WGS) entry which is preliminary data.</text>
</comment>
<protein>
    <submittedName>
        <fullName evidence="2">Uncharacterized protein</fullName>
    </submittedName>
</protein>
<keyword evidence="1" id="KW-0812">Transmembrane</keyword>
<feature type="transmembrane region" description="Helical" evidence="1">
    <location>
        <begin position="12"/>
        <end position="31"/>
    </location>
</feature>
<dbReference type="EMBL" id="QKWP01002773">
    <property type="protein sequence ID" value="RIB02211.1"/>
    <property type="molecule type" value="Genomic_DNA"/>
</dbReference>
<keyword evidence="1" id="KW-1133">Transmembrane helix</keyword>
<organism evidence="2 3">
    <name type="scientific">Gigaspora rosea</name>
    <dbReference type="NCBI Taxonomy" id="44941"/>
    <lineage>
        <taxon>Eukaryota</taxon>
        <taxon>Fungi</taxon>
        <taxon>Fungi incertae sedis</taxon>
        <taxon>Mucoromycota</taxon>
        <taxon>Glomeromycotina</taxon>
        <taxon>Glomeromycetes</taxon>
        <taxon>Diversisporales</taxon>
        <taxon>Gigasporaceae</taxon>
        <taxon>Gigaspora</taxon>
    </lineage>
</organism>
<dbReference type="Proteomes" id="UP000266673">
    <property type="component" value="Unassembled WGS sequence"/>
</dbReference>